<evidence type="ECO:0000313" key="2">
    <source>
        <dbReference type="Proteomes" id="UP000660675"/>
    </source>
</evidence>
<protein>
    <recommendedName>
        <fullName evidence="3">Saccharopine dehydrogenase NADP binding domain-containing protein</fullName>
    </recommendedName>
</protein>
<dbReference type="InterPro" id="IPR036291">
    <property type="entry name" value="NAD(P)-bd_dom_sf"/>
</dbReference>
<dbReference type="Proteomes" id="UP000660675">
    <property type="component" value="Unassembled WGS sequence"/>
</dbReference>
<dbReference type="SUPFAM" id="SSF51735">
    <property type="entry name" value="NAD(P)-binding Rossmann-fold domains"/>
    <property type="match status" value="1"/>
</dbReference>
<gene>
    <name evidence="1" type="ORF">GCM10015535_18440</name>
</gene>
<evidence type="ECO:0008006" key="3">
    <source>
        <dbReference type="Google" id="ProtNLM"/>
    </source>
</evidence>
<comment type="caution">
    <text evidence="1">The sequence shown here is derived from an EMBL/GenBank/DDBJ whole genome shotgun (WGS) entry which is preliminary data.</text>
</comment>
<organism evidence="1 2">
    <name type="scientific">Streptomyces gelaticus</name>
    <dbReference type="NCBI Taxonomy" id="285446"/>
    <lineage>
        <taxon>Bacteria</taxon>
        <taxon>Bacillati</taxon>
        <taxon>Actinomycetota</taxon>
        <taxon>Actinomycetes</taxon>
        <taxon>Kitasatosporales</taxon>
        <taxon>Streptomycetaceae</taxon>
        <taxon>Streptomyces</taxon>
    </lineage>
</organism>
<reference evidence="2" key="1">
    <citation type="journal article" date="2019" name="Int. J. Syst. Evol. Microbiol.">
        <title>The Global Catalogue of Microorganisms (GCM) 10K type strain sequencing project: providing services to taxonomists for standard genome sequencing and annotation.</title>
        <authorList>
            <consortium name="The Broad Institute Genomics Platform"/>
            <consortium name="The Broad Institute Genome Sequencing Center for Infectious Disease"/>
            <person name="Wu L."/>
            <person name="Ma J."/>
        </authorList>
    </citation>
    <scope>NUCLEOTIDE SEQUENCE [LARGE SCALE GENOMIC DNA]</scope>
    <source>
        <strain evidence="2">JCM 4376</strain>
    </source>
</reference>
<accession>A0ABQ2VWT0</accession>
<sequence>MLVIGMGNMGERLAYRLAEGGRVRRLVLAGRSVETVEAIAGTAAGISDCVVEPVTVNATRQNEVADLLTRTRPDLVVQCAAVRGPWALAGREDAAASAVLSAGLALQLPYQLPAVLAVMRATRDAGYTGPVANLSFPDVTGPILARLGLAPTLGLGNAAMIQLRCRAALRAARSDAGVPRIRIIGHHSQLLGAMLSREPADPTDRCMVFLGEDGRRDDKLAYQAPPIMRSQRYNEVTAAAAIPALHALLPGAAPLRCSTAAPGGLPGGYPVRINDGAVTLDLPPGVDRAESIAFNEKQARGDGVEHIDSNGTVHFASEARDAVADLDPGLADPLPVADLEERARRLDALLV</sequence>
<dbReference type="EMBL" id="BMTF01000005">
    <property type="protein sequence ID" value="GGV80417.1"/>
    <property type="molecule type" value="Genomic_DNA"/>
</dbReference>
<evidence type="ECO:0000313" key="1">
    <source>
        <dbReference type="EMBL" id="GGV80417.1"/>
    </source>
</evidence>
<dbReference type="Gene3D" id="3.40.50.720">
    <property type="entry name" value="NAD(P)-binding Rossmann-like Domain"/>
    <property type="match status" value="1"/>
</dbReference>
<keyword evidence="2" id="KW-1185">Reference proteome</keyword>
<proteinExistence type="predicted"/>
<name>A0ABQ2VWT0_9ACTN</name>